<evidence type="ECO:0000313" key="10">
    <source>
        <dbReference type="Proteomes" id="UP000605970"/>
    </source>
</evidence>
<dbReference type="InterPro" id="IPR005479">
    <property type="entry name" value="CPAse_ATP-bd"/>
</dbReference>
<dbReference type="Pfam" id="PF00289">
    <property type="entry name" value="Biotin_carb_N"/>
    <property type="match status" value="1"/>
</dbReference>
<evidence type="ECO:0000256" key="4">
    <source>
        <dbReference type="ARBA" id="ARBA00022840"/>
    </source>
</evidence>
<dbReference type="InterPro" id="IPR011764">
    <property type="entry name" value="Biotin_carboxylation_dom"/>
</dbReference>
<keyword evidence="3 6" id="KW-0547">Nucleotide-binding</keyword>
<dbReference type="SUPFAM" id="SSF51230">
    <property type="entry name" value="Single hybrid motif"/>
    <property type="match status" value="1"/>
</dbReference>
<dbReference type="InterPro" id="IPR011761">
    <property type="entry name" value="ATP-grasp"/>
</dbReference>
<dbReference type="SUPFAM" id="SSF52440">
    <property type="entry name" value="PreATP-grasp domain"/>
    <property type="match status" value="1"/>
</dbReference>
<dbReference type="PROSITE" id="PS50979">
    <property type="entry name" value="BC"/>
    <property type="match status" value="1"/>
</dbReference>
<evidence type="ECO:0000256" key="5">
    <source>
        <dbReference type="ARBA" id="ARBA00023267"/>
    </source>
</evidence>
<dbReference type="FunFam" id="3.40.50.20:FF:000010">
    <property type="entry name" value="Propionyl-CoA carboxylase subunit alpha"/>
    <property type="match status" value="1"/>
</dbReference>
<dbReference type="PROSITE" id="PS00867">
    <property type="entry name" value="CPSASE_2"/>
    <property type="match status" value="1"/>
</dbReference>
<dbReference type="PANTHER" id="PTHR18866:SF33">
    <property type="entry name" value="METHYLCROTONOYL-COA CARBOXYLASE SUBUNIT ALPHA, MITOCHONDRIAL-RELATED"/>
    <property type="match status" value="1"/>
</dbReference>
<dbReference type="Pfam" id="PF00364">
    <property type="entry name" value="Biotin_lipoyl"/>
    <property type="match status" value="1"/>
</dbReference>
<dbReference type="SMART" id="SM00878">
    <property type="entry name" value="Biotin_carb_C"/>
    <property type="match status" value="1"/>
</dbReference>
<evidence type="ECO:0000256" key="2">
    <source>
        <dbReference type="ARBA" id="ARBA00022598"/>
    </source>
</evidence>
<dbReference type="GO" id="GO:0004485">
    <property type="term" value="F:methylcrotonoyl-CoA carboxylase activity"/>
    <property type="evidence" value="ECO:0007669"/>
    <property type="project" value="TreeGrafter"/>
</dbReference>
<keyword evidence="5" id="KW-0092">Biotin</keyword>
<dbReference type="PROSITE" id="PS50975">
    <property type="entry name" value="ATP_GRASP"/>
    <property type="match status" value="1"/>
</dbReference>
<dbReference type="PROSITE" id="PS00188">
    <property type="entry name" value="BIOTIN"/>
    <property type="match status" value="1"/>
</dbReference>
<dbReference type="AlphaFoldDB" id="A0A8S9ZBH5"/>
<evidence type="ECO:0000256" key="1">
    <source>
        <dbReference type="ARBA" id="ARBA00001953"/>
    </source>
</evidence>
<dbReference type="InterPro" id="IPR016185">
    <property type="entry name" value="PreATP-grasp_dom_sf"/>
</dbReference>
<dbReference type="SUPFAM" id="SSF56059">
    <property type="entry name" value="Glutathione synthetase ATP-binding domain-like"/>
    <property type="match status" value="1"/>
</dbReference>
<dbReference type="InterPro" id="IPR000089">
    <property type="entry name" value="Biotin_lipoyl"/>
</dbReference>
<feature type="domain" description="Biotin carboxylation" evidence="8">
    <location>
        <begin position="30"/>
        <end position="474"/>
    </location>
</feature>
<dbReference type="CDD" id="cd06850">
    <property type="entry name" value="biotinyl_domain"/>
    <property type="match status" value="1"/>
</dbReference>
<dbReference type="FunFam" id="3.30.1490.20:FF:000003">
    <property type="entry name" value="acetyl-CoA carboxylase isoform X1"/>
    <property type="match status" value="1"/>
</dbReference>
<keyword evidence="4 6" id="KW-0067">ATP-binding</keyword>
<evidence type="ECO:0000256" key="3">
    <source>
        <dbReference type="ARBA" id="ARBA00022741"/>
    </source>
</evidence>
<accession>A0A8S9ZBH5</accession>
<dbReference type="InterPro" id="IPR011053">
    <property type="entry name" value="Single_hybrid_motif"/>
</dbReference>
<dbReference type="Gene3D" id="2.40.50.100">
    <property type="match status" value="1"/>
</dbReference>
<dbReference type="InterPro" id="IPR050856">
    <property type="entry name" value="Biotin_carboxylase_complex"/>
</dbReference>
<dbReference type="PANTHER" id="PTHR18866">
    <property type="entry name" value="CARBOXYLASE:PYRUVATE/ACETYL-COA/PROPIONYL-COA CARBOXYLASE"/>
    <property type="match status" value="1"/>
</dbReference>
<evidence type="ECO:0000259" key="7">
    <source>
        <dbReference type="PROSITE" id="PS50975"/>
    </source>
</evidence>
<protein>
    <submittedName>
        <fullName evidence="9">Uncharacterized protein</fullName>
    </submittedName>
</protein>
<dbReference type="InterPro" id="IPR011054">
    <property type="entry name" value="Rudment_hybrid_motif"/>
</dbReference>
<evidence type="ECO:0000313" key="9">
    <source>
        <dbReference type="EMBL" id="KAF7624713.1"/>
    </source>
</evidence>
<dbReference type="InterPro" id="IPR005481">
    <property type="entry name" value="BC-like_N"/>
</dbReference>
<dbReference type="GO" id="GO:0005524">
    <property type="term" value="F:ATP binding"/>
    <property type="evidence" value="ECO:0007669"/>
    <property type="project" value="UniProtKB-UniRule"/>
</dbReference>
<proteinExistence type="predicted"/>
<keyword evidence="2" id="KW-0436">Ligase</keyword>
<evidence type="ECO:0000259" key="8">
    <source>
        <dbReference type="PROSITE" id="PS50979"/>
    </source>
</evidence>
<sequence length="719" mass="81091">MYTIVSLLCLRLFSHNSSTLFLKRQCHTKRIKKVLIANRGEIAVRVIRTARNMGIETVAIYSDADQNSLHASLADSSFRIGPSTSSQSYLNVDKIIQIAKLAKVDSIHPGYGFLSENSHFAQLCASNNIIFIGPPPSAIYDMGMKNKAKQIMIEAGVPVIHGYNGPNQDTEYLFEEAKQIGFPVMMKAVCGGGGKGMRISWSENDFFESLESARSEAQKAFGNTDMILEKFVTRPRHVEVQIFGDLHGNYVYLWERDCSIQRRHQKIIEEAPAPGLTFDTRHWLGSTAVNAAAAVNYVGAGTVEFIFDTEFKQFYFMEMNTRLQVEHPVTESITNLDLVEWQFRVAAGEPLPMSQKEIPLIGHAIEARIYAEDSRSNFMPTAGFLEYLKFPSNARVDSGIREGDEVTVFYDPMIAKIISTGKTREEAIFKLEKALSQTHIGGLYNNVEFVRCCLKHEKFLSGDLYTDFIRDHQNELLPTEENYSKNPNILMESAIAFLLLDVSFPGINLFFQTIPNKIDNSMSSNPFLLLPYFRLNQKPKKTIQLGNNILTVTILGNNYYKIEEELNKLEEEVLISDVNKFKSKTLRPVVQFRIEVVSKECKRWQCKAVKLNDKIAVFGSGHSTWDSIPLDEQIFDSEELSVNTTGDENPKSPMPGIVEKLFVRVGDQVTKNQGLLALNAMKMEFIIRSPFDATVDSINCSIGQSVTKNFCLITLKKTE</sequence>
<dbReference type="OrthoDB" id="196847at2759"/>
<dbReference type="InterPro" id="IPR005482">
    <property type="entry name" value="Biotin_COase_C"/>
</dbReference>
<dbReference type="EMBL" id="JABEBT010000208">
    <property type="protein sequence ID" value="KAF7624713.1"/>
    <property type="molecule type" value="Genomic_DNA"/>
</dbReference>
<keyword evidence="10" id="KW-1185">Reference proteome</keyword>
<feature type="domain" description="ATP-grasp" evidence="7">
    <location>
        <begin position="149"/>
        <end position="347"/>
    </location>
</feature>
<dbReference type="InterPro" id="IPR001882">
    <property type="entry name" value="Biotin_BS"/>
</dbReference>
<dbReference type="Proteomes" id="UP000605970">
    <property type="component" value="Unassembled WGS sequence"/>
</dbReference>
<dbReference type="Pfam" id="PF02785">
    <property type="entry name" value="Biotin_carb_C"/>
    <property type="match status" value="1"/>
</dbReference>
<name>A0A8S9ZBH5_9BILA</name>
<comment type="cofactor">
    <cofactor evidence="1">
        <name>biotin</name>
        <dbReference type="ChEBI" id="CHEBI:57586"/>
    </cofactor>
</comment>
<dbReference type="Gene3D" id="3.30.470.20">
    <property type="entry name" value="ATP-grasp fold, B domain"/>
    <property type="match status" value="1"/>
</dbReference>
<dbReference type="FunFam" id="3.30.470.20:FF:000028">
    <property type="entry name" value="Methylcrotonoyl-CoA carboxylase subunit alpha, mitochondrial"/>
    <property type="match status" value="1"/>
</dbReference>
<dbReference type="SUPFAM" id="SSF51246">
    <property type="entry name" value="Rudiment single hybrid motif"/>
    <property type="match status" value="1"/>
</dbReference>
<gene>
    <name evidence="9" type="ORF">Mgra_00010019</name>
</gene>
<reference evidence="9" key="1">
    <citation type="journal article" date="2020" name="Ecol. Evol.">
        <title>Genome structure and content of the rice root-knot nematode (Meloidogyne graminicola).</title>
        <authorList>
            <person name="Phan N.T."/>
            <person name="Danchin E.G.J."/>
            <person name="Klopp C."/>
            <person name="Perfus-Barbeoch L."/>
            <person name="Kozlowski D.K."/>
            <person name="Koutsovoulos G.D."/>
            <person name="Lopez-Roques C."/>
            <person name="Bouchez O."/>
            <person name="Zahm M."/>
            <person name="Besnard G."/>
            <person name="Bellafiore S."/>
        </authorList>
    </citation>
    <scope>NUCLEOTIDE SEQUENCE</scope>
    <source>
        <strain evidence="9">VN-18</strain>
    </source>
</reference>
<organism evidence="9 10">
    <name type="scientific">Meloidogyne graminicola</name>
    <dbReference type="NCBI Taxonomy" id="189291"/>
    <lineage>
        <taxon>Eukaryota</taxon>
        <taxon>Metazoa</taxon>
        <taxon>Ecdysozoa</taxon>
        <taxon>Nematoda</taxon>
        <taxon>Chromadorea</taxon>
        <taxon>Rhabditida</taxon>
        <taxon>Tylenchina</taxon>
        <taxon>Tylenchomorpha</taxon>
        <taxon>Tylenchoidea</taxon>
        <taxon>Meloidogynidae</taxon>
        <taxon>Meloidogyninae</taxon>
        <taxon>Meloidogyne</taxon>
    </lineage>
</organism>
<dbReference type="GO" id="GO:0005739">
    <property type="term" value="C:mitochondrion"/>
    <property type="evidence" value="ECO:0007669"/>
    <property type="project" value="TreeGrafter"/>
</dbReference>
<dbReference type="Pfam" id="PF02786">
    <property type="entry name" value="CPSase_L_D2"/>
    <property type="match status" value="1"/>
</dbReference>
<dbReference type="GO" id="GO:0046872">
    <property type="term" value="F:metal ion binding"/>
    <property type="evidence" value="ECO:0007669"/>
    <property type="project" value="InterPro"/>
</dbReference>
<comment type="caution">
    <text evidence="9">The sequence shown here is derived from an EMBL/GenBank/DDBJ whole genome shotgun (WGS) entry which is preliminary data.</text>
</comment>
<evidence type="ECO:0000256" key="6">
    <source>
        <dbReference type="PROSITE-ProRule" id="PRU00409"/>
    </source>
</evidence>